<keyword evidence="3" id="KW-1185">Reference proteome</keyword>
<feature type="compositionally biased region" description="Basic and acidic residues" evidence="1">
    <location>
        <begin position="1"/>
        <end position="10"/>
    </location>
</feature>
<sequence>MTDANRDAGTRPRATAPDGGDRTDYRGGAVIDSNGREVPITDAMVEQALQELDYNNQGLGNSHR</sequence>
<protein>
    <submittedName>
        <fullName evidence="2">Uncharacterized protein</fullName>
    </submittedName>
</protein>
<proteinExistence type="predicted"/>
<dbReference type="InterPro" id="IPR054635">
    <property type="entry name" value="PA1571-like"/>
</dbReference>
<evidence type="ECO:0000313" key="2">
    <source>
        <dbReference type="EMBL" id="TQV67799.1"/>
    </source>
</evidence>
<dbReference type="NCBIfam" id="NF045613">
    <property type="entry name" value="PA1571_fam"/>
    <property type="match status" value="1"/>
</dbReference>
<organism evidence="2 3">
    <name type="scientific">Exilibacterium tricleocarpae</name>
    <dbReference type="NCBI Taxonomy" id="2591008"/>
    <lineage>
        <taxon>Bacteria</taxon>
        <taxon>Pseudomonadati</taxon>
        <taxon>Pseudomonadota</taxon>
        <taxon>Gammaproteobacteria</taxon>
        <taxon>Cellvibrionales</taxon>
        <taxon>Cellvibrionaceae</taxon>
        <taxon>Exilibacterium</taxon>
    </lineage>
</organism>
<evidence type="ECO:0000313" key="3">
    <source>
        <dbReference type="Proteomes" id="UP000319732"/>
    </source>
</evidence>
<dbReference type="AlphaFoldDB" id="A0A545SS53"/>
<dbReference type="Proteomes" id="UP000319732">
    <property type="component" value="Unassembled WGS sequence"/>
</dbReference>
<name>A0A545SS53_9GAMM</name>
<dbReference type="OrthoDB" id="7019010at2"/>
<evidence type="ECO:0000256" key="1">
    <source>
        <dbReference type="SAM" id="MobiDB-lite"/>
    </source>
</evidence>
<dbReference type="EMBL" id="VHSG01000033">
    <property type="protein sequence ID" value="TQV67799.1"/>
    <property type="molecule type" value="Genomic_DNA"/>
</dbReference>
<accession>A0A545SS53</accession>
<reference evidence="2 3" key="1">
    <citation type="submission" date="2019-06" db="EMBL/GenBank/DDBJ databases">
        <title>Whole genome sequence for Cellvibrionaceae sp. R142.</title>
        <authorList>
            <person name="Wang G."/>
        </authorList>
    </citation>
    <scope>NUCLEOTIDE SEQUENCE [LARGE SCALE GENOMIC DNA]</scope>
    <source>
        <strain evidence="2 3">R142</strain>
    </source>
</reference>
<feature type="region of interest" description="Disordered" evidence="1">
    <location>
        <begin position="1"/>
        <end position="37"/>
    </location>
</feature>
<gene>
    <name evidence="2" type="ORF">FKG94_25045</name>
</gene>
<dbReference type="RefSeq" id="WP_142929697.1">
    <property type="nucleotide sequence ID" value="NZ_ML660109.1"/>
</dbReference>
<comment type="caution">
    <text evidence="2">The sequence shown here is derived from an EMBL/GenBank/DDBJ whole genome shotgun (WGS) entry which is preliminary data.</text>
</comment>